<dbReference type="GO" id="GO:0003676">
    <property type="term" value="F:nucleic acid binding"/>
    <property type="evidence" value="ECO:0007669"/>
    <property type="project" value="InterPro"/>
</dbReference>
<reference evidence="3 4" key="1">
    <citation type="submission" date="2017-12" db="EMBL/GenBank/DDBJ databases">
        <title>Phylogenetic diversity of female urinary microbiome.</title>
        <authorList>
            <person name="Thomas-White K."/>
            <person name="Wolfe A.J."/>
        </authorList>
    </citation>
    <scope>NUCLEOTIDE SEQUENCE [LARGE SCALE GENOMIC DNA]</scope>
    <source>
        <strain evidence="3 4">UMB0898</strain>
    </source>
</reference>
<dbReference type="Pfam" id="PF01844">
    <property type="entry name" value="HNH"/>
    <property type="match status" value="1"/>
</dbReference>
<dbReference type="Gene3D" id="1.10.30.50">
    <property type="match status" value="1"/>
</dbReference>
<sequence length="307" mass="36612">MVIIPLVLTIYILYRLIRYIRKERYFKSEHFLEQKQKVSNMVREYNEISEYVKTMPREHDFVADNTQFSNSHLAKFENKSKYNMKRDKNKKSLHDKHVHQASLQVVRRASEEPIKYLCKYFNIGANENNLNTLQELSENIYRLNNAIDNLNKRQRKIEDDFNPPKFIRKHYRDELMKRLEVDIPDLNVEYVDYVFEYVSAGGNSSQTTTITLDEPVIEETMKYISDRIKYKKSAKAQRSLMTKKFREKIKQRDRYTCQNCKVSTKDQDLLLLEVDHIIPVSKGGLSTEDNLQTLCWKCNRTKSDKIL</sequence>
<protein>
    <submittedName>
        <fullName evidence="3">HNH endonuclease</fullName>
    </submittedName>
</protein>
<keyword evidence="3" id="KW-0378">Hydrolase</keyword>
<dbReference type="GO" id="GO:0008270">
    <property type="term" value="F:zinc ion binding"/>
    <property type="evidence" value="ECO:0007669"/>
    <property type="project" value="InterPro"/>
</dbReference>
<dbReference type="CDD" id="cd00085">
    <property type="entry name" value="HNHc"/>
    <property type="match status" value="1"/>
</dbReference>
<evidence type="ECO:0000259" key="2">
    <source>
        <dbReference type="SMART" id="SM00507"/>
    </source>
</evidence>
<evidence type="ECO:0000313" key="4">
    <source>
        <dbReference type="Proteomes" id="UP000234384"/>
    </source>
</evidence>
<gene>
    <name evidence="3" type="ORF">CYJ57_02960</name>
</gene>
<name>A0A2I1K1Z8_9LACT</name>
<dbReference type="EMBL" id="PKHE01000005">
    <property type="protein sequence ID" value="PKY89684.1"/>
    <property type="molecule type" value="Genomic_DNA"/>
</dbReference>
<comment type="caution">
    <text evidence="3">The sequence shown here is derived from an EMBL/GenBank/DDBJ whole genome shotgun (WGS) entry which is preliminary data.</text>
</comment>
<evidence type="ECO:0000313" key="3">
    <source>
        <dbReference type="EMBL" id="PKY89684.1"/>
    </source>
</evidence>
<dbReference type="PANTHER" id="PTHR33877:SF1">
    <property type="entry name" value="TYPE IV METHYL-DIRECTED RESTRICTION ENZYME ECOKMCRA"/>
    <property type="match status" value="1"/>
</dbReference>
<dbReference type="PANTHER" id="PTHR33877">
    <property type="entry name" value="SLL1193 PROTEIN"/>
    <property type="match status" value="1"/>
</dbReference>
<keyword evidence="1" id="KW-0175">Coiled coil</keyword>
<dbReference type="AlphaFoldDB" id="A0A2I1K1Z8"/>
<dbReference type="GO" id="GO:0004519">
    <property type="term" value="F:endonuclease activity"/>
    <property type="evidence" value="ECO:0007669"/>
    <property type="project" value="UniProtKB-KW"/>
</dbReference>
<feature type="domain" description="HNH nuclease" evidence="2">
    <location>
        <begin position="244"/>
        <end position="300"/>
    </location>
</feature>
<evidence type="ECO:0000256" key="1">
    <source>
        <dbReference type="SAM" id="Coils"/>
    </source>
</evidence>
<dbReference type="OrthoDB" id="9802901at2"/>
<keyword evidence="3" id="KW-0540">Nuclease</keyword>
<dbReference type="InterPro" id="IPR003615">
    <property type="entry name" value="HNH_nuc"/>
</dbReference>
<proteinExistence type="predicted"/>
<accession>A0A2I1K1Z8</accession>
<dbReference type="InterPro" id="IPR052892">
    <property type="entry name" value="NA-targeting_endonuclease"/>
</dbReference>
<dbReference type="InterPro" id="IPR002711">
    <property type="entry name" value="HNH"/>
</dbReference>
<feature type="coiled-coil region" evidence="1">
    <location>
        <begin position="133"/>
        <end position="160"/>
    </location>
</feature>
<dbReference type="RefSeq" id="WP_101954004.1">
    <property type="nucleotide sequence ID" value="NZ_PKHE01000005.1"/>
</dbReference>
<dbReference type="SMART" id="SM00507">
    <property type="entry name" value="HNHc"/>
    <property type="match status" value="1"/>
</dbReference>
<keyword evidence="3" id="KW-0255">Endonuclease</keyword>
<dbReference type="Proteomes" id="UP000234384">
    <property type="component" value="Unassembled WGS sequence"/>
</dbReference>
<organism evidence="3 4">
    <name type="scientific">Falseniella ignava</name>
    <dbReference type="NCBI Taxonomy" id="137730"/>
    <lineage>
        <taxon>Bacteria</taxon>
        <taxon>Bacillati</taxon>
        <taxon>Bacillota</taxon>
        <taxon>Bacilli</taxon>
        <taxon>Lactobacillales</taxon>
        <taxon>Aerococcaceae</taxon>
        <taxon>Falseniella</taxon>
    </lineage>
</organism>